<evidence type="ECO:0000256" key="2">
    <source>
        <dbReference type="SAM" id="Phobius"/>
    </source>
</evidence>
<feature type="region of interest" description="Disordered" evidence="1">
    <location>
        <begin position="77"/>
        <end position="133"/>
    </location>
</feature>
<organism evidence="3 4">
    <name type="scientific">Oleiphilus messinensis</name>
    <dbReference type="NCBI Taxonomy" id="141451"/>
    <lineage>
        <taxon>Bacteria</taxon>
        <taxon>Pseudomonadati</taxon>
        <taxon>Pseudomonadota</taxon>
        <taxon>Gammaproteobacteria</taxon>
        <taxon>Oceanospirillales</taxon>
        <taxon>Oleiphilaceae</taxon>
        <taxon>Oleiphilus</taxon>
    </lineage>
</organism>
<feature type="transmembrane region" description="Helical" evidence="2">
    <location>
        <begin position="23"/>
        <end position="44"/>
    </location>
</feature>
<dbReference type="KEGG" id="ome:OLMES_3333"/>
<sequence length="331" mass="36759">MAQLYSDNLILPWAQEREERNRFILVLCLVLVIFIPLALVIPMIELPEPDRKALESIPPQLAKLLIEKQEVEQKVIEVPEPPKVEEEPVPEEKPEEIPEPEPEPEPEKQEPPKPEPPKPEIKKPQTVEQAREVAKQSGLLALQDDLADMRDTLDVGALNLQNKSLQAKTISAKIPEGSSSAVSASAVSRTSGGIDTSSMQVAAETVVLSNKKDVTLEARKEEVEQIAAKAKPKALGQRSIEEIRRVFDRNQSKLYSIYNRALRKNPSLKGQLLLELVIEPSGAVSACRVVSSELGDTALERKIAARVKLFNFGEKRLGQTVIKFPIDFLPT</sequence>
<dbReference type="Proteomes" id="UP000196027">
    <property type="component" value="Chromosome"/>
</dbReference>
<dbReference type="InterPro" id="IPR049806">
    <property type="entry name" value="MasK-like_C"/>
</dbReference>
<feature type="compositionally biased region" description="Basic and acidic residues" evidence="1">
    <location>
        <begin position="77"/>
        <end position="96"/>
    </location>
</feature>
<dbReference type="OrthoDB" id="7057177at2"/>
<dbReference type="NCBIfam" id="NF033768">
    <property type="entry name" value="myxo_SS_tail"/>
    <property type="match status" value="1"/>
</dbReference>
<dbReference type="RefSeq" id="WP_087462273.1">
    <property type="nucleotide sequence ID" value="NZ_CP021425.1"/>
</dbReference>
<gene>
    <name evidence="3" type="ORF">OLMES_3333</name>
</gene>
<name>A0A1Y0IDB3_9GAMM</name>
<evidence type="ECO:0000313" key="4">
    <source>
        <dbReference type="Proteomes" id="UP000196027"/>
    </source>
</evidence>
<keyword evidence="4" id="KW-1185">Reference proteome</keyword>
<evidence type="ECO:0000313" key="3">
    <source>
        <dbReference type="EMBL" id="ARU57373.1"/>
    </source>
</evidence>
<feature type="compositionally biased region" description="Basic and acidic residues" evidence="1">
    <location>
        <begin position="105"/>
        <end position="133"/>
    </location>
</feature>
<protein>
    <submittedName>
        <fullName evidence="3">TonB family membrane protein</fullName>
    </submittedName>
</protein>
<keyword evidence="2" id="KW-0472">Membrane</keyword>
<dbReference type="AlphaFoldDB" id="A0A1Y0IDB3"/>
<keyword evidence="2" id="KW-0812">Transmembrane</keyword>
<proteinExistence type="predicted"/>
<reference evidence="3 4" key="1">
    <citation type="submission" date="2017-05" db="EMBL/GenBank/DDBJ databases">
        <title>Genomic insights into alkan degradation activity of Oleiphilus messinensis.</title>
        <authorList>
            <person name="Kozyavkin S.A."/>
            <person name="Slesarev A.I."/>
            <person name="Golyshin P.N."/>
            <person name="Korzhenkov A."/>
            <person name="Golyshina O.N."/>
            <person name="Toshchakov S.V."/>
        </authorList>
    </citation>
    <scope>NUCLEOTIDE SEQUENCE [LARGE SCALE GENOMIC DNA]</scope>
    <source>
        <strain evidence="3 4">ME102</strain>
    </source>
</reference>
<keyword evidence="2" id="KW-1133">Transmembrane helix</keyword>
<accession>A0A1Y0IDB3</accession>
<dbReference type="EMBL" id="CP021425">
    <property type="protein sequence ID" value="ARU57373.1"/>
    <property type="molecule type" value="Genomic_DNA"/>
</dbReference>
<evidence type="ECO:0000256" key="1">
    <source>
        <dbReference type="SAM" id="MobiDB-lite"/>
    </source>
</evidence>